<reference evidence="13 14" key="1">
    <citation type="journal article" date="2013" name="Genome Announc.">
        <title>Draft Genome Sequence of Catellicoccus marimammalium, a Novel Species Commonly Found in Gull Feces.</title>
        <authorList>
            <person name="Weigand M.R."/>
            <person name="Ryu H."/>
            <person name="Bozcek L."/>
            <person name="Konstantinidis K.T."/>
            <person name="Santo Domingo J.W."/>
        </authorList>
    </citation>
    <scope>NUCLEOTIDE SEQUENCE [LARGE SCALE GENOMIC DNA]</scope>
    <source>
        <strain evidence="13 14">M35/04/3</strain>
    </source>
</reference>
<dbReference type="GO" id="GO:0097510">
    <property type="term" value="P:base-excision repair, AP site formation via deaminated base removal"/>
    <property type="evidence" value="ECO:0007669"/>
    <property type="project" value="TreeGrafter"/>
</dbReference>
<dbReference type="GO" id="GO:0005737">
    <property type="term" value="C:cytoplasm"/>
    <property type="evidence" value="ECO:0007669"/>
    <property type="project" value="UniProtKB-SubCell"/>
</dbReference>
<feature type="active site" description="Proton acceptor" evidence="9 10">
    <location>
        <position position="59"/>
    </location>
</feature>
<dbReference type="InterPro" id="IPR036895">
    <property type="entry name" value="Uracil-DNA_glycosylase-like_sf"/>
</dbReference>
<evidence type="ECO:0000256" key="10">
    <source>
        <dbReference type="PROSITE-ProRule" id="PRU10072"/>
    </source>
</evidence>
<dbReference type="NCBIfam" id="NF003588">
    <property type="entry name" value="PRK05254.1-1"/>
    <property type="match status" value="1"/>
</dbReference>
<dbReference type="SUPFAM" id="SSF52141">
    <property type="entry name" value="Uracil-DNA glycosylase-like"/>
    <property type="match status" value="1"/>
</dbReference>
<proteinExistence type="inferred from homology"/>
<gene>
    <name evidence="9" type="primary">ung</name>
    <name evidence="13" type="ORF">C683_0149</name>
</gene>
<dbReference type="Proteomes" id="UP000016057">
    <property type="component" value="Unassembled WGS sequence"/>
</dbReference>
<keyword evidence="14" id="KW-1185">Reference proteome</keyword>
<dbReference type="EC" id="3.2.2.27" evidence="4 9"/>
<dbReference type="Gene3D" id="3.40.470.10">
    <property type="entry name" value="Uracil-DNA glycosylase-like domain"/>
    <property type="match status" value="1"/>
</dbReference>
<feature type="domain" description="Uracil-DNA glycosylase-like" evidence="12">
    <location>
        <begin position="44"/>
        <end position="204"/>
    </location>
</feature>
<evidence type="ECO:0000256" key="3">
    <source>
        <dbReference type="ARBA" id="ARBA00008184"/>
    </source>
</evidence>
<evidence type="ECO:0000256" key="1">
    <source>
        <dbReference type="ARBA" id="ARBA00001400"/>
    </source>
</evidence>
<evidence type="ECO:0000256" key="2">
    <source>
        <dbReference type="ARBA" id="ARBA00002631"/>
    </source>
</evidence>
<dbReference type="HAMAP" id="MF_00148">
    <property type="entry name" value="UDG"/>
    <property type="match status" value="1"/>
</dbReference>
<evidence type="ECO:0000256" key="6">
    <source>
        <dbReference type="ARBA" id="ARBA00022763"/>
    </source>
</evidence>
<dbReference type="FunFam" id="3.40.470.10:FF:000001">
    <property type="entry name" value="Uracil-DNA glycosylase"/>
    <property type="match status" value="1"/>
</dbReference>
<comment type="caution">
    <text evidence="13">The sequence shown here is derived from an EMBL/GenBank/DDBJ whole genome shotgun (WGS) entry which is preliminary data.</text>
</comment>
<dbReference type="PATRIC" id="fig|1234409.3.peg.121"/>
<evidence type="ECO:0000313" key="13">
    <source>
        <dbReference type="EMBL" id="EKU27890.1"/>
    </source>
</evidence>
<dbReference type="PANTHER" id="PTHR11264:SF0">
    <property type="entry name" value="URACIL-DNA GLYCOSYLASE"/>
    <property type="match status" value="1"/>
</dbReference>
<dbReference type="CDD" id="cd10027">
    <property type="entry name" value="UDG-F1-like"/>
    <property type="match status" value="1"/>
</dbReference>
<evidence type="ECO:0000313" key="14">
    <source>
        <dbReference type="Proteomes" id="UP000016057"/>
    </source>
</evidence>
<dbReference type="OrthoDB" id="9804372at2"/>
<dbReference type="InterPro" id="IPR018085">
    <property type="entry name" value="Ura-DNA_Glyclase_AS"/>
</dbReference>
<dbReference type="PANTHER" id="PTHR11264">
    <property type="entry name" value="URACIL-DNA GLYCOSYLASE"/>
    <property type="match status" value="1"/>
</dbReference>
<keyword evidence="9" id="KW-0963">Cytoplasm</keyword>
<dbReference type="SMART" id="SM00987">
    <property type="entry name" value="UreE_C"/>
    <property type="match status" value="1"/>
</dbReference>
<keyword evidence="6 9" id="KW-0227">DNA damage</keyword>
<dbReference type="InterPro" id="IPR005122">
    <property type="entry name" value="Uracil-DNA_glycosylase-like"/>
</dbReference>
<sequence>MDWSTFIQEEMKQPYFQLLAQYLTEEYRCYSVFPPKEKIFQAFAYTPYDEVKVVLLGQDPYHGEGQAQGLSFSIQKGRKLPPSLQNIYKELYEDLAIEPVSHGELVSWAKQGVLLLNTVLTVRKGEANSHQQKGWETFTDHVLEALNQSEKPIVFLLFGRQALNKRALIDEEKHYVIATPHPSPLSAYRGFFGSHPFSKANQKLADSKRVPIQWQLPEY</sequence>
<keyword evidence="7 9" id="KW-0378">Hydrolase</keyword>
<evidence type="ECO:0000256" key="9">
    <source>
        <dbReference type="HAMAP-Rule" id="MF_00148"/>
    </source>
</evidence>
<dbReference type="NCBIfam" id="NF003591">
    <property type="entry name" value="PRK05254.1-4"/>
    <property type="match status" value="1"/>
</dbReference>
<organism evidence="13 14">
    <name type="scientific">Catellicoccus marimammalium M35/04/3</name>
    <dbReference type="NCBI Taxonomy" id="1234409"/>
    <lineage>
        <taxon>Bacteria</taxon>
        <taxon>Bacillati</taxon>
        <taxon>Bacillota</taxon>
        <taxon>Bacilli</taxon>
        <taxon>Lactobacillales</taxon>
        <taxon>Enterococcaceae</taxon>
        <taxon>Catellicoccus</taxon>
    </lineage>
</organism>
<evidence type="ECO:0000256" key="8">
    <source>
        <dbReference type="ARBA" id="ARBA00023204"/>
    </source>
</evidence>
<dbReference type="NCBIfam" id="NF003592">
    <property type="entry name" value="PRK05254.1-5"/>
    <property type="match status" value="1"/>
</dbReference>
<dbReference type="GO" id="GO:0004844">
    <property type="term" value="F:uracil DNA N-glycosylase activity"/>
    <property type="evidence" value="ECO:0007669"/>
    <property type="project" value="UniProtKB-UniRule"/>
</dbReference>
<evidence type="ECO:0000259" key="12">
    <source>
        <dbReference type="SMART" id="SM00986"/>
    </source>
</evidence>
<dbReference type="EMBL" id="AMYT01000007">
    <property type="protein sequence ID" value="EKU27890.1"/>
    <property type="molecule type" value="Genomic_DNA"/>
</dbReference>
<dbReference type="PROSITE" id="PS00130">
    <property type="entry name" value="U_DNA_GLYCOSYLASE"/>
    <property type="match status" value="1"/>
</dbReference>
<dbReference type="AlphaFoldDB" id="K8ZAC1"/>
<comment type="function">
    <text evidence="2 9 11">Excises uracil residues from the DNA which can arise as a result of misincorporation of dUMP residues by DNA polymerase or due to deamination of cytosine.</text>
</comment>
<dbReference type="Pfam" id="PF03167">
    <property type="entry name" value="UDG"/>
    <property type="match status" value="1"/>
</dbReference>
<keyword evidence="8 9" id="KW-0234">DNA repair</keyword>
<dbReference type="STRING" id="1234409.C683_0149"/>
<evidence type="ECO:0000256" key="4">
    <source>
        <dbReference type="ARBA" id="ARBA00012030"/>
    </source>
</evidence>
<dbReference type="SMART" id="SM00986">
    <property type="entry name" value="UDG"/>
    <property type="match status" value="1"/>
</dbReference>
<comment type="similarity">
    <text evidence="3 9 11">Belongs to the uracil-DNA glycosylase (UDG) superfamily. UNG family.</text>
</comment>
<comment type="catalytic activity">
    <reaction evidence="1 9 11">
        <text>Hydrolyzes single-stranded DNA or mismatched double-stranded DNA and polynucleotides, releasing free uracil.</text>
        <dbReference type="EC" id="3.2.2.27"/>
    </reaction>
</comment>
<accession>K8ZAC1</accession>
<comment type="subcellular location">
    <subcellularLocation>
        <location evidence="9">Cytoplasm</location>
    </subcellularLocation>
</comment>
<protein>
    <recommendedName>
        <fullName evidence="5 9">Uracil-DNA glycosylase</fullName>
        <shortName evidence="9">UDG</shortName>
        <ecNumber evidence="4 9">3.2.2.27</ecNumber>
    </recommendedName>
</protein>
<evidence type="ECO:0000256" key="11">
    <source>
        <dbReference type="RuleBase" id="RU003780"/>
    </source>
</evidence>
<dbReference type="NCBIfam" id="TIGR00628">
    <property type="entry name" value="ung"/>
    <property type="match status" value="1"/>
</dbReference>
<dbReference type="NCBIfam" id="NF003589">
    <property type="entry name" value="PRK05254.1-2"/>
    <property type="match status" value="1"/>
</dbReference>
<name>K8ZAC1_9ENTE</name>
<dbReference type="RefSeq" id="WP_009488333.1">
    <property type="nucleotide sequence ID" value="NZ_AMYT01000007.1"/>
</dbReference>
<dbReference type="eggNOG" id="COG0692">
    <property type="taxonomic scope" value="Bacteria"/>
</dbReference>
<dbReference type="InterPro" id="IPR002043">
    <property type="entry name" value="UDG_fam1"/>
</dbReference>
<evidence type="ECO:0000256" key="7">
    <source>
        <dbReference type="ARBA" id="ARBA00022801"/>
    </source>
</evidence>
<evidence type="ECO:0000256" key="5">
    <source>
        <dbReference type="ARBA" id="ARBA00018429"/>
    </source>
</evidence>